<evidence type="ECO:0000313" key="1">
    <source>
        <dbReference type="EMBL" id="KAI0519515.1"/>
    </source>
</evidence>
<proteinExistence type="predicted"/>
<accession>A0A8T3BQK5</accession>
<dbReference type="EMBL" id="JAGYWB010000006">
    <property type="protein sequence ID" value="KAI0519515.1"/>
    <property type="molecule type" value="Genomic_DNA"/>
</dbReference>
<gene>
    <name evidence="1" type="ORF">KFK09_006964</name>
</gene>
<sequence length="54" mass="6287">MVQFLFKISNLSNSTSKLSKFQNSPTIFKPNSQIPNPNPCCYYMLDTRMFYVSD</sequence>
<comment type="caution">
    <text evidence="1">The sequence shown here is derived from an EMBL/GenBank/DDBJ whole genome shotgun (WGS) entry which is preliminary data.</text>
</comment>
<dbReference type="Proteomes" id="UP000829196">
    <property type="component" value="Unassembled WGS sequence"/>
</dbReference>
<name>A0A8T3BQK5_DENNO</name>
<keyword evidence="2" id="KW-1185">Reference proteome</keyword>
<dbReference type="AlphaFoldDB" id="A0A8T3BQK5"/>
<protein>
    <submittedName>
        <fullName evidence="1">Uncharacterized protein</fullName>
    </submittedName>
</protein>
<evidence type="ECO:0000313" key="2">
    <source>
        <dbReference type="Proteomes" id="UP000829196"/>
    </source>
</evidence>
<organism evidence="1 2">
    <name type="scientific">Dendrobium nobile</name>
    <name type="common">Orchid</name>
    <dbReference type="NCBI Taxonomy" id="94219"/>
    <lineage>
        <taxon>Eukaryota</taxon>
        <taxon>Viridiplantae</taxon>
        <taxon>Streptophyta</taxon>
        <taxon>Embryophyta</taxon>
        <taxon>Tracheophyta</taxon>
        <taxon>Spermatophyta</taxon>
        <taxon>Magnoliopsida</taxon>
        <taxon>Liliopsida</taxon>
        <taxon>Asparagales</taxon>
        <taxon>Orchidaceae</taxon>
        <taxon>Epidendroideae</taxon>
        <taxon>Malaxideae</taxon>
        <taxon>Dendrobiinae</taxon>
        <taxon>Dendrobium</taxon>
    </lineage>
</organism>
<reference evidence="1" key="1">
    <citation type="journal article" date="2022" name="Front. Genet.">
        <title>Chromosome-Scale Assembly of the Dendrobium nobile Genome Provides Insights Into the Molecular Mechanism of the Biosynthesis of the Medicinal Active Ingredient of Dendrobium.</title>
        <authorList>
            <person name="Xu Q."/>
            <person name="Niu S.-C."/>
            <person name="Li K.-L."/>
            <person name="Zheng P.-J."/>
            <person name="Zhang X.-J."/>
            <person name="Jia Y."/>
            <person name="Liu Y."/>
            <person name="Niu Y.-X."/>
            <person name="Yu L.-H."/>
            <person name="Chen D.-F."/>
            <person name="Zhang G.-Q."/>
        </authorList>
    </citation>
    <scope>NUCLEOTIDE SEQUENCE</scope>
    <source>
        <tissue evidence="1">Leaf</tissue>
    </source>
</reference>